<feature type="compositionally biased region" description="Acidic residues" evidence="1">
    <location>
        <begin position="122"/>
        <end position="138"/>
    </location>
</feature>
<protein>
    <submittedName>
        <fullName evidence="2">Uncharacterized protein</fullName>
    </submittedName>
</protein>
<dbReference type="EMBL" id="CAJNNW010032142">
    <property type="protein sequence ID" value="CAE8711280.1"/>
    <property type="molecule type" value="Genomic_DNA"/>
</dbReference>
<sequence length="138" mass="15478">RSSHASAEGSRLPLEHIRFVVDSSSRDLSIKEVTFVFKSNAHEELPKLKAWLLDESVAPFQLWLTDQVNALCNNTEPTQPELNRPIAMHMPGSGRNRKALVAAEATFLGLMSAQDTNTNLEGQEEQEEEEEEQSEESE</sequence>
<evidence type="ECO:0000313" key="2">
    <source>
        <dbReference type="EMBL" id="CAE8711280.1"/>
    </source>
</evidence>
<evidence type="ECO:0000313" key="3">
    <source>
        <dbReference type="Proteomes" id="UP000626109"/>
    </source>
</evidence>
<gene>
    <name evidence="2" type="ORF">PGLA2088_LOCUS36391</name>
</gene>
<feature type="region of interest" description="Disordered" evidence="1">
    <location>
        <begin position="112"/>
        <end position="138"/>
    </location>
</feature>
<dbReference type="AlphaFoldDB" id="A0A813KMG6"/>
<organism evidence="2 3">
    <name type="scientific">Polarella glacialis</name>
    <name type="common">Dinoflagellate</name>
    <dbReference type="NCBI Taxonomy" id="89957"/>
    <lineage>
        <taxon>Eukaryota</taxon>
        <taxon>Sar</taxon>
        <taxon>Alveolata</taxon>
        <taxon>Dinophyceae</taxon>
        <taxon>Suessiales</taxon>
        <taxon>Suessiaceae</taxon>
        <taxon>Polarella</taxon>
    </lineage>
</organism>
<feature type="non-terminal residue" evidence="2">
    <location>
        <position position="1"/>
    </location>
</feature>
<evidence type="ECO:0000256" key="1">
    <source>
        <dbReference type="SAM" id="MobiDB-lite"/>
    </source>
</evidence>
<dbReference type="Proteomes" id="UP000626109">
    <property type="component" value="Unassembled WGS sequence"/>
</dbReference>
<comment type="caution">
    <text evidence="2">The sequence shown here is derived from an EMBL/GenBank/DDBJ whole genome shotgun (WGS) entry which is preliminary data.</text>
</comment>
<accession>A0A813KMG6</accession>
<proteinExistence type="predicted"/>
<name>A0A813KMG6_POLGL</name>
<feature type="non-terminal residue" evidence="2">
    <location>
        <position position="138"/>
    </location>
</feature>
<reference evidence="2" key="1">
    <citation type="submission" date="2021-02" db="EMBL/GenBank/DDBJ databases">
        <authorList>
            <person name="Dougan E. K."/>
            <person name="Rhodes N."/>
            <person name="Thang M."/>
            <person name="Chan C."/>
        </authorList>
    </citation>
    <scope>NUCLEOTIDE SEQUENCE</scope>
</reference>